<evidence type="ECO:0000256" key="1">
    <source>
        <dbReference type="SAM" id="MobiDB-lite"/>
    </source>
</evidence>
<feature type="compositionally biased region" description="Basic and acidic residues" evidence="1">
    <location>
        <begin position="44"/>
        <end position="61"/>
    </location>
</feature>
<accession>A0A3G2S6H1</accession>
<organism evidence="2 3">
    <name type="scientific">Malassezia restricta (strain ATCC 96810 / NBRC 103918 / CBS 7877)</name>
    <name type="common">Seborrheic dermatitis infection agent</name>
    <dbReference type="NCBI Taxonomy" id="425264"/>
    <lineage>
        <taxon>Eukaryota</taxon>
        <taxon>Fungi</taxon>
        <taxon>Dikarya</taxon>
        <taxon>Basidiomycota</taxon>
        <taxon>Ustilaginomycotina</taxon>
        <taxon>Malasseziomycetes</taxon>
        <taxon>Malasseziales</taxon>
        <taxon>Malasseziaceae</taxon>
        <taxon>Malassezia</taxon>
    </lineage>
</organism>
<dbReference type="EMBL" id="CP033152">
    <property type="protein sequence ID" value="AYO43674.1"/>
    <property type="molecule type" value="Genomic_DNA"/>
</dbReference>
<feature type="region of interest" description="Disordered" evidence="1">
    <location>
        <begin position="374"/>
        <end position="420"/>
    </location>
</feature>
<evidence type="ECO:0000313" key="3">
    <source>
        <dbReference type="Proteomes" id="UP000269793"/>
    </source>
</evidence>
<feature type="compositionally biased region" description="Basic residues" evidence="1">
    <location>
        <begin position="28"/>
        <end position="43"/>
    </location>
</feature>
<feature type="region of interest" description="Disordered" evidence="1">
    <location>
        <begin position="1"/>
        <end position="87"/>
    </location>
</feature>
<keyword evidence="3" id="KW-1185">Reference proteome</keyword>
<evidence type="ECO:0000313" key="2">
    <source>
        <dbReference type="EMBL" id="AYO43674.1"/>
    </source>
</evidence>
<proteinExistence type="predicted"/>
<sequence>MGASYMLSRLFVSGKEQQQQQPSQKAKREARKRWSLPIKRSKTPHRDSVDVKKPETFKQDMEQPIPKIVLESSPRDTQTVRDGFPTNLTEPVVQDEHAMTEEQDMPNPHAPVAPEVPLAVQDEAAPRKANDQEPAAGHESTIEAPAPPSKGDTVASALPPNGTPAAEEDVLAQRNVFLQHCQTLLYLKRVVQGQEPYVYSVRFRPDDFTSTVPLHALKVWNFNSGKVYKALEHARQVTWPHEVLEVVSAIVEEVSTVAVVEEAIPEANVPLPIIESLSVLLDALDGVYAKLLMWLDKDALRNLSGQPCSVPVVPSCELLDILQHTDRKLKKFIKCIAKDLSFVARSVCHNEMGEWDKILCDQNLDWEDLSMQLQTRTERHSSGSSHTESLHETTSPPNATSPLTSNISMLETGSHDNGTRAHIQRSSVLGHFVRGKDVRRQNVTKELCAVMKHPWSKRGDNNKQDNFSMTGPMFGRVSMEA</sequence>
<feature type="compositionally biased region" description="Polar residues" evidence="1">
    <location>
        <begin position="396"/>
        <end position="411"/>
    </location>
</feature>
<feature type="compositionally biased region" description="Low complexity" evidence="1">
    <location>
        <begin position="382"/>
        <end position="395"/>
    </location>
</feature>
<dbReference type="OrthoDB" id="3357566at2759"/>
<feature type="region of interest" description="Disordered" evidence="1">
    <location>
        <begin position="123"/>
        <end position="165"/>
    </location>
</feature>
<gene>
    <name evidence="2" type="ORF">DNF11_2724</name>
</gene>
<dbReference type="AlphaFoldDB" id="A0A3G2S6H1"/>
<reference evidence="2 3" key="1">
    <citation type="submission" date="2018-10" db="EMBL/GenBank/DDBJ databases">
        <title>Complete genome sequence of Malassezia restricta CBS 7877.</title>
        <authorList>
            <person name="Morand S.C."/>
            <person name="Bertignac M."/>
            <person name="Iltis A."/>
            <person name="Kolder I."/>
            <person name="Pirovano W."/>
            <person name="Jourdain R."/>
            <person name="Clavaud C."/>
        </authorList>
    </citation>
    <scope>NUCLEOTIDE SEQUENCE [LARGE SCALE GENOMIC DNA]</scope>
    <source>
        <strain evidence="2 3">CBS 7877</strain>
    </source>
</reference>
<name>A0A3G2S6H1_MALR7</name>
<dbReference type="Proteomes" id="UP000269793">
    <property type="component" value="Chromosome V"/>
</dbReference>
<dbReference type="VEuPathDB" id="FungiDB:DNF11_2724"/>
<protein>
    <submittedName>
        <fullName evidence="2">Uncharacterized protein</fullName>
    </submittedName>
</protein>